<name>A0A6A3CSE3_HIBSY</name>
<organism evidence="2 3">
    <name type="scientific">Hibiscus syriacus</name>
    <name type="common">Rose of Sharon</name>
    <dbReference type="NCBI Taxonomy" id="106335"/>
    <lineage>
        <taxon>Eukaryota</taxon>
        <taxon>Viridiplantae</taxon>
        <taxon>Streptophyta</taxon>
        <taxon>Embryophyta</taxon>
        <taxon>Tracheophyta</taxon>
        <taxon>Spermatophyta</taxon>
        <taxon>Magnoliopsida</taxon>
        <taxon>eudicotyledons</taxon>
        <taxon>Gunneridae</taxon>
        <taxon>Pentapetalae</taxon>
        <taxon>rosids</taxon>
        <taxon>malvids</taxon>
        <taxon>Malvales</taxon>
        <taxon>Malvaceae</taxon>
        <taxon>Malvoideae</taxon>
        <taxon>Hibiscus</taxon>
    </lineage>
</organism>
<proteinExistence type="predicted"/>
<dbReference type="InterPro" id="IPR010634">
    <property type="entry name" value="DUF1223"/>
</dbReference>
<dbReference type="Proteomes" id="UP000436088">
    <property type="component" value="Unassembled WGS sequence"/>
</dbReference>
<gene>
    <name evidence="2" type="ORF">F3Y22_tig00002237pilonHSYRG00466</name>
</gene>
<dbReference type="EMBL" id="VEPZ02000167">
    <property type="protein sequence ID" value="KAE8732143.1"/>
    <property type="molecule type" value="Genomic_DNA"/>
</dbReference>
<comment type="caution">
    <text evidence="2">The sequence shown here is derived from an EMBL/GenBank/DDBJ whole genome shotgun (WGS) entry which is preliminary data.</text>
</comment>
<protein>
    <submittedName>
        <fullName evidence="2">Dynein light chain type 1 family protein</fullName>
    </submittedName>
</protein>
<feature type="domain" description="Reverse transcriptase zinc-binding" evidence="1">
    <location>
        <begin position="48"/>
        <end position="132"/>
    </location>
</feature>
<dbReference type="PANTHER" id="PTHR36057">
    <property type="match status" value="1"/>
</dbReference>
<dbReference type="InterPro" id="IPR026960">
    <property type="entry name" value="RVT-Znf"/>
</dbReference>
<reference evidence="2" key="1">
    <citation type="submission" date="2019-09" db="EMBL/GenBank/DDBJ databases">
        <title>Draft genome information of white flower Hibiscus syriacus.</title>
        <authorList>
            <person name="Kim Y.-M."/>
        </authorList>
    </citation>
    <scope>NUCLEOTIDE SEQUENCE [LARGE SCALE GENOMIC DNA]</scope>
    <source>
        <strain evidence="2">YM2019G1</strain>
    </source>
</reference>
<evidence type="ECO:0000313" key="3">
    <source>
        <dbReference type="Proteomes" id="UP000436088"/>
    </source>
</evidence>
<evidence type="ECO:0000313" key="2">
    <source>
        <dbReference type="EMBL" id="KAE8732143.1"/>
    </source>
</evidence>
<accession>A0A6A3CSE3</accession>
<dbReference type="PANTHER" id="PTHR36057:SF1">
    <property type="entry name" value="LIPOPROTEIN LIPID ATTACHMENT SITE-LIKE PROTEIN, PUTATIVE (DUF1223)-RELATED"/>
    <property type="match status" value="1"/>
</dbReference>
<dbReference type="AlphaFoldDB" id="A0A6A3CSE3"/>
<dbReference type="Pfam" id="PF13966">
    <property type="entry name" value="zf-RVT"/>
    <property type="match status" value="1"/>
</dbReference>
<dbReference type="Pfam" id="PF06764">
    <property type="entry name" value="DUF1223"/>
    <property type="match status" value="1"/>
</dbReference>
<keyword evidence="3" id="KW-1185">Reference proteome</keyword>
<sequence>MIPATPRWNTHLVEQVFTTEDAQTVLQCHISPVHHDELLWSGYSSGNYSVRSCYKWLVRQTMHAVQQSRLWLYLSRLPTLPQVCMFGWRAAHEALSVGCRLAQVGANSVQCCLCGSVKETVSYALRDCPLVSSIFSEAGFQGIMTPGRYVQDQCRRRLPSTTCYLAIGVILRDSGGGVFVGQAILVPHSRHSGIVEALAIPHDVRLAVKMGLSAVTVERSKDPPLEHPLRVERERDESSGLQTWGVVSWPALVGMRDITGGATFARLGRGDFQLDSPLIVLASHVDYRDYIGLWFKAGLNAWVMKILCYPPLPVLPGSLLHHSRLVSDCQEGENKGKVLSNDFVVRKLENLGTVKGISAKKTVSGTATFTLWYGFNSNKCAFSVFVQNSSHQILGSQNFQLPADL</sequence>
<evidence type="ECO:0000259" key="1">
    <source>
        <dbReference type="Pfam" id="PF13966"/>
    </source>
</evidence>